<evidence type="ECO:0000259" key="10">
    <source>
        <dbReference type="PROSITE" id="PS50893"/>
    </source>
</evidence>
<evidence type="ECO:0000259" key="11">
    <source>
        <dbReference type="PROSITE" id="PS50929"/>
    </source>
</evidence>
<dbReference type="InterPro" id="IPR017871">
    <property type="entry name" value="ABC_transporter-like_CS"/>
</dbReference>
<feature type="transmembrane region" description="Helical" evidence="9">
    <location>
        <begin position="49"/>
        <end position="70"/>
    </location>
</feature>
<dbReference type="GO" id="GO:0034040">
    <property type="term" value="F:ATPase-coupled lipid transmembrane transporter activity"/>
    <property type="evidence" value="ECO:0007669"/>
    <property type="project" value="TreeGrafter"/>
</dbReference>
<dbReference type="InterPro" id="IPR003439">
    <property type="entry name" value="ABC_transporter-like_ATP-bd"/>
</dbReference>
<accession>A0A8J7Q9Z2</accession>
<name>A0A8J7Q9Z2_9BACT</name>
<evidence type="ECO:0000256" key="4">
    <source>
        <dbReference type="ARBA" id="ARBA00022692"/>
    </source>
</evidence>
<feature type="transmembrane region" description="Helical" evidence="9">
    <location>
        <begin position="154"/>
        <end position="174"/>
    </location>
</feature>
<evidence type="ECO:0000256" key="2">
    <source>
        <dbReference type="ARBA" id="ARBA00022448"/>
    </source>
</evidence>
<reference evidence="12" key="1">
    <citation type="submission" date="2021-03" db="EMBL/GenBank/DDBJ databases">
        <authorList>
            <person name="Wang G."/>
        </authorList>
    </citation>
    <scope>NUCLEOTIDE SEQUENCE</scope>
    <source>
        <strain evidence="12">KCTC 12899</strain>
    </source>
</reference>
<dbReference type="FunFam" id="3.40.50.300:FF:000221">
    <property type="entry name" value="Multidrug ABC transporter ATP-binding protein"/>
    <property type="match status" value="1"/>
</dbReference>
<evidence type="ECO:0000256" key="3">
    <source>
        <dbReference type="ARBA" id="ARBA00022475"/>
    </source>
</evidence>
<dbReference type="GO" id="GO:0016887">
    <property type="term" value="F:ATP hydrolysis activity"/>
    <property type="evidence" value="ECO:0007669"/>
    <property type="project" value="InterPro"/>
</dbReference>
<dbReference type="InterPro" id="IPR036640">
    <property type="entry name" value="ABC1_TM_sf"/>
</dbReference>
<dbReference type="Gene3D" id="3.40.50.300">
    <property type="entry name" value="P-loop containing nucleotide triphosphate hydrolases"/>
    <property type="match status" value="1"/>
</dbReference>
<dbReference type="PROSITE" id="PS50893">
    <property type="entry name" value="ABC_TRANSPORTER_2"/>
    <property type="match status" value="1"/>
</dbReference>
<organism evidence="12 13">
    <name type="scientific">Acanthopleuribacter pedis</name>
    <dbReference type="NCBI Taxonomy" id="442870"/>
    <lineage>
        <taxon>Bacteria</taxon>
        <taxon>Pseudomonadati</taxon>
        <taxon>Acidobacteriota</taxon>
        <taxon>Holophagae</taxon>
        <taxon>Acanthopleuribacterales</taxon>
        <taxon>Acanthopleuribacteraceae</taxon>
        <taxon>Acanthopleuribacter</taxon>
    </lineage>
</organism>
<dbReference type="InterPro" id="IPR003593">
    <property type="entry name" value="AAA+_ATPase"/>
</dbReference>
<keyword evidence="4 9" id="KW-0812">Transmembrane</keyword>
<dbReference type="GO" id="GO:0140359">
    <property type="term" value="F:ABC-type transporter activity"/>
    <property type="evidence" value="ECO:0007669"/>
    <property type="project" value="InterPro"/>
</dbReference>
<dbReference type="SMART" id="SM00382">
    <property type="entry name" value="AAA"/>
    <property type="match status" value="1"/>
</dbReference>
<sequence>MMIHPRLADCSRGVRLPIALTILLGLGIAGASIAQGLAAAEVLNRVLTGGGSLTALLVLVAALILLRAILLWQRSAVQMWCGAKVKTALRARLTAKLRELGPAYMDRQSGGQTQATLIDGVESIESYFAAYFPQLLITLLVPTALMVYLFQISIAVASVLAVVLLSALILPRLWEKLMTRLGIDHWGHYAQLNAEFLDNMQGMTTLKAVNAAEQRGKELARKSNDLYRGTMLQLGVSMLNTAVIGLAMKAGSALALMVGAYQVTQGTVSFADLLILLFLSGECIRPLSDLDRYWHQGFMGISAAGGIAAILDAEPEVRDDGKHEMPPGPLRIDIQGLRFSYPGREEVVLQELDLNIEAGATVALVGPSGGGKSTVAALLTRFYEAPHGSIRINDKAIQDYRLEELRGAIAVVGQHTHLFFGTVADNLRLAKPDADQAELEAAAKAANAHDFISALPNGYDTEIGEQGATLSGGERQRLAIARALLKDAPILILDEATSALDGANEQAVIDAVERLCRGRTVLWIAHRLSGIRHADHIFVIENGRRIEAGRHEDLVARRGAYARLVAAQKGAA</sequence>
<feature type="transmembrane region" description="Helical" evidence="9">
    <location>
        <begin position="226"/>
        <end position="248"/>
    </location>
</feature>
<feature type="domain" description="ABC transmembrane type-1" evidence="11">
    <location>
        <begin position="19"/>
        <end position="290"/>
    </location>
</feature>
<keyword evidence="3" id="KW-1003">Cell membrane</keyword>
<dbReference type="InterPro" id="IPR039421">
    <property type="entry name" value="Type_1_exporter"/>
</dbReference>
<dbReference type="AlphaFoldDB" id="A0A8J7Q9Z2"/>
<dbReference type="InterPro" id="IPR011527">
    <property type="entry name" value="ABC1_TM_dom"/>
</dbReference>
<dbReference type="PROSITE" id="PS00211">
    <property type="entry name" value="ABC_TRANSPORTER_1"/>
    <property type="match status" value="1"/>
</dbReference>
<dbReference type="PROSITE" id="PS50929">
    <property type="entry name" value="ABC_TM1F"/>
    <property type="match status" value="1"/>
</dbReference>
<dbReference type="GO" id="GO:0005524">
    <property type="term" value="F:ATP binding"/>
    <property type="evidence" value="ECO:0007669"/>
    <property type="project" value="UniProtKB-KW"/>
</dbReference>
<evidence type="ECO:0000256" key="8">
    <source>
        <dbReference type="ARBA" id="ARBA00023136"/>
    </source>
</evidence>
<comment type="subcellular location">
    <subcellularLocation>
        <location evidence="1">Cell membrane</location>
        <topology evidence="1">Multi-pass membrane protein</topology>
    </subcellularLocation>
</comment>
<dbReference type="Pfam" id="PF00664">
    <property type="entry name" value="ABC_membrane"/>
    <property type="match status" value="1"/>
</dbReference>
<dbReference type="SUPFAM" id="SSF52540">
    <property type="entry name" value="P-loop containing nucleoside triphosphate hydrolases"/>
    <property type="match status" value="1"/>
</dbReference>
<dbReference type="GO" id="GO:0005886">
    <property type="term" value="C:plasma membrane"/>
    <property type="evidence" value="ECO:0007669"/>
    <property type="project" value="UniProtKB-SubCell"/>
</dbReference>
<dbReference type="Gene3D" id="1.20.1560.10">
    <property type="entry name" value="ABC transporter type 1, transmembrane domain"/>
    <property type="match status" value="1"/>
</dbReference>
<dbReference type="PANTHER" id="PTHR24221">
    <property type="entry name" value="ATP-BINDING CASSETTE SUB-FAMILY B"/>
    <property type="match status" value="1"/>
</dbReference>
<keyword evidence="13" id="KW-1185">Reference proteome</keyword>
<evidence type="ECO:0000256" key="5">
    <source>
        <dbReference type="ARBA" id="ARBA00022741"/>
    </source>
</evidence>
<keyword evidence="5" id="KW-0547">Nucleotide-binding</keyword>
<comment type="caution">
    <text evidence="12">The sequence shown here is derived from an EMBL/GenBank/DDBJ whole genome shotgun (WGS) entry which is preliminary data.</text>
</comment>
<keyword evidence="8 9" id="KW-0472">Membrane</keyword>
<evidence type="ECO:0000313" key="12">
    <source>
        <dbReference type="EMBL" id="MBO1319729.1"/>
    </source>
</evidence>
<evidence type="ECO:0000256" key="6">
    <source>
        <dbReference type="ARBA" id="ARBA00022840"/>
    </source>
</evidence>
<dbReference type="RefSeq" id="WP_207859634.1">
    <property type="nucleotide sequence ID" value="NZ_JAFREP010000013.1"/>
</dbReference>
<keyword evidence="2" id="KW-0813">Transport</keyword>
<evidence type="ECO:0000313" key="13">
    <source>
        <dbReference type="Proteomes" id="UP000664417"/>
    </source>
</evidence>
<evidence type="ECO:0000256" key="1">
    <source>
        <dbReference type="ARBA" id="ARBA00004651"/>
    </source>
</evidence>
<feature type="domain" description="ABC transporter" evidence="10">
    <location>
        <begin position="332"/>
        <end position="567"/>
    </location>
</feature>
<gene>
    <name evidence="12" type="ORF">J3U88_14735</name>
</gene>
<dbReference type="Proteomes" id="UP000664417">
    <property type="component" value="Unassembled WGS sequence"/>
</dbReference>
<dbReference type="Pfam" id="PF00005">
    <property type="entry name" value="ABC_tran"/>
    <property type="match status" value="1"/>
</dbReference>
<keyword evidence="6 12" id="KW-0067">ATP-binding</keyword>
<proteinExistence type="predicted"/>
<dbReference type="PANTHER" id="PTHR24221:SF646">
    <property type="entry name" value="HAEMOLYSIN SECRETION ATP-BINDING PROTEIN"/>
    <property type="match status" value="1"/>
</dbReference>
<dbReference type="InterPro" id="IPR027417">
    <property type="entry name" value="P-loop_NTPase"/>
</dbReference>
<dbReference type="EMBL" id="JAFREP010000013">
    <property type="protein sequence ID" value="MBO1319729.1"/>
    <property type="molecule type" value="Genomic_DNA"/>
</dbReference>
<protein>
    <submittedName>
        <fullName evidence="12">ABC transporter ATP-binding protein</fullName>
    </submittedName>
</protein>
<evidence type="ECO:0000256" key="7">
    <source>
        <dbReference type="ARBA" id="ARBA00022989"/>
    </source>
</evidence>
<evidence type="ECO:0000256" key="9">
    <source>
        <dbReference type="SAM" id="Phobius"/>
    </source>
</evidence>
<keyword evidence="7 9" id="KW-1133">Transmembrane helix</keyword>
<dbReference type="SUPFAM" id="SSF90123">
    <property type="entry name" value="ABC transporter transmembrane region"/>
    <property type="match status" value="1"/>
</dbReference>
<feature type="transmembrane region" description="Helical" evidence="9">
    <location>
        <begin position="128"/>
        <end position="148"/>
    </location>
</feature>